<evidence type="ECO:0000313" key="2">
    <source>
        <dbReference type="Proteomes" id="UP001530293"/>
    </source>
</evidence>
<dbReference type="EMBL" id="JALLBG020000044">
    <property type="protein sequence ID" value="KAL3770200.1"/>
    <property type="molecule type" value="Genomic_DNA"/>
</dbReference>
<proteinExistence type="predicted"/>
<name>A0ABD3N283_9STRA</name>
<keyword evidence="2" id="KW-1185">Reference proteome</keyword>
<evidence type="ECO:0000313" key="1">
    <source>
        <dbReference type="EMBL" id="KAL3770200.1"/>
    </source>
</evidence>
<organism evidence="1 2">
    <name type="scientific">Discostella pseudostelligera</name>
    <dbReference type="NCBI Taxonomy" id="259834"/>
    <lineage>
        <taxon>Eukaryota</taxon>
        <taxon>Sar</taxon>
        <taxon>Stramenopiles</taxon>
        <taxon>Ochrophyta</taxon>
        <taxon>Bacillariophyta</taxon>
        <taxon>Coscinodiscophyceae</taxon>
        <taxon>Thalassiosirophycidae</taxon>
        <taxon>Stephanodiscales</taxon>
        <taxon>Stephanodiscaceae</taxon>
        <taxon>Discostella</taxon>
    </lineage>
</organism>
<reference evidence="1 2" key="1">
    <citation type="submission" date="2024-10" db="EMBL/GenBank/DDBJ databases">
        <title>Updated reference genomes for cyclostephanoid diatoms.</title>
        <authorList>
            <person name="Roberts W.R."/>
            <person name="Alverson A.J."/>
        </authorList>
    </citation>
    <scope>NUCLEOTIDE SEQUENCE [LARGE SCALE GENOMIC DNA]</scope>
    <source>
        <strain evidence="1 2">AJA232-27</strain>
    </source>
</reference>
<dbReference type="Proteomes" id="UP001530293">
    <property type="component" value="Unassembled WGS sequence"/>
</dbReference>
<dbReference type="AlphaFoldDB" id="A0ABD3N283"/>
<evidence type="ECO:0008006" key="3">
    <source>
        <dbReference type="Google" id="ProtNLM"/>
    </source>
</evidence>
<gene>
    <name evidence="1" type="ORF">ACHAWU_009140</name>
</gene>
<protein>
    <recommendedName>
        <fullName evidence="3">Sucrose phosphatase-like domain-containing protein</fullName>
    </recommendedName>
</protein>
<accession>A0ABD3N283</accession>
<sequence>MSSLSTESKLISSSKASFSRRRCSSCIVFSDVDGTLVHYPTHLPKPNDDNGLVSTNEEKASTLLHLPPSQTGSRGVISTQTLLLCHRLRHGLSIIDGDDDKKNDNSNIFDDDVINDANKVPRVPLVLISGMRTSTLFKRLPYLPRSDAYVCESGGRIFYPRPIMNNLNENDSIANGYVNDLVVQPVSFQGMPLGYDTPFILVEDMNWREQISRLDAAGSDGYVNNISIEHRRGKLWDYARTIIDNKNNNNNNNNNNAVDKYVIDADGYATAFRIRYRQNTSGTSSSSLLLPPLPDGLACSTNLGCVDIYPTMSGKRNCAEYLARKFLRHDGKNNEDDGGGGGGGNSVLRSHAYCLCDDDNDIEMALACRAAYLPSLTSESMRILASSDDNSLIVAEDEANGIVESVATEAALRALIKELQSVRE</sequence>
<comment type="caution">
    <text evidence="1">The sequence shown here is derived from an EMBL/GenBank/DDBJ whole genome shotgun (WGS) entry which is preliminary data.</text>
</comment>